<accession>A0A9P1IL00</accession>
<dbReference type="Proteomes" id="UP001152747">
    <property type="component" value="Unassembled WGS sequence"/>
</dbReference>
<feature type="region of interest" description="Disordered" evidence="1">
    <location>
        <begin position="423"/>
        <end position="454"/>
    </location>
</feature>
<dbReference type="AlphaFoldDB" id="A0A9P1IL00"/>
<dbReference type="EMBL" id="CANHGI010000004">
    <property type="protein sequence ID" value="CAI5446808.1"/>
    <property type="molecule type" value="Genomic_DNA"/>
</dbReference>
<dbReference type="InterPro" id="IPR001283">
    <property type="entry name" value="CRISP-related"/>
</dbReference>
<evidence type="ECO:0000259" key="3">
    <source>
        <dbReference type="SMART" id="SM00198"/>
    </source>
</evidence>
<reference evidence="4" key="1">
    <citation type="submission" date="2022-11" db="EMBL/GenBank/DDBJ databases">
        <authorList>
            <person name="Kikuchi T."/>
        </authorList>
    </citation>
    <scope>NUCLEOTIDE SEQUENCE</scope>
    <source>
        <strain evidence="4">PS1010</strain>
    </source>
</reference>
<dbReference type="InterPro" id="IPR014044">
    <property type="entry name" value="CAP_dom"/>
</dbReference>
<evidence type="ECO:0000313" key="5">
    <source>
        <dbReference type="Proteomes" id="UP001152747"/>
    </source>
</evidence>
<dbReference type="SMART" id="SM00198">
    <property type="entry name" value="SCP"/>
    <property type="match status" value="1"/>
</dbReference>
<organism evidence="4 5">
    <name type="scientific">Caenorhabditis angaria</name>
    <dbReference type="NCBI Taxonomy" id="860376"/>
    <lineage>
        <taxon>Eukaryota</taxon>
        <taxon>Metazoa</taxon>
        <taxon>Ecdysozoa</taxon>
        <taxon>Nematoda</taxon>
        <taxon>Chromadorea</taxon>
        <taxon>Rhabditida</taxon>
        <taxon>Rhabditina</taxon>
        <taxon>Rhabditomorpha</taxon>
        <taxon>Rhabditoidea</taxon>
        <taxon>Rhabditidae</taxon>
        <taxon>Peloderinae</taxon>
        <taxon>Caenorhabditis</taxon>
    </lineage>
</organism>
<dbReference type="SUPFAM" id="SSF55797">
    <property type="entry name" value="PR-1-like"/>
    <property type="match status" value="2"/>
</dbReference>
<name>A0A9P1IL00_9PELO</name>
<evidence type="ECO:0000256" key="2">
    <source>
        <dbReference type="SAM" id="SignalP"/>
    </source>
</evidence>
<keyword evidence="5" id="KW-1185">Reference proteome</keyword>
<dbReference type="InterPro" id="IPR035940">
    <property type="entry name" value="CAP_sf"/>
</dbReference>
<gene>
    <name evidence="4" type="ORF">CAMP_LOCUS9445</name>
</gene>
<dbReference type="CDD" id="cd05380">
    <property type="entry name" value="CAP_euk"/>
    <property type="match status" value="2"/>
</dbReference>
<dbReference type="PANTHER" id="PTHR10334">
    <property type="entry name" value="CYSTEINE-RICH SECRETORY PROTEIN-RELATED"/>
    <property type="match status" value="1"/>
</dbReference>
<feature type="domain" description="SCP" evidence="3">
    <location>
        <begin position="30"/>
        <end position="182"/>
    </location>
</feature>
<protein>
    <recommendedName>
        <fullName evidence="3">SCP domain-containing protein</fullName>
    </recommendedName>
</protein>
<sequence length="454" mass="52592">MIFLFLLFIPSFICHDGSGESREVKADWSETIEKLVEYQNELRSFVAQNGIQKFTAANMNKLVHVPTLAYFAKSIAKTHPKFTTPEHRAKGILVHYSPGFVTNLRVLSKDIWREKLSQITAISDWTPDRYSKYMFDVAADAIQILWATARKIGCAGEYWRDEEGEKHTVLVCKYNEVARVEQEIYEIGPKCSQCSNDLGMECERSSGLCVEISLDDYEEIYDEYNVDQLNAKFNWDEVGRDVVAVHNRLRSELVFGSFRGENASNMNELTYDTDLANVALRIIRKYKPTSNDEVYRQLGILVFHYSKFIQNRNFFIKYIWDKTIRYLNRLPNNFRPSKALSRRTNKIAGDALQIIWANATHLGCAGQFMIDENWKEMGRKKHGENTYFLCIWNEARTVGESVYEAGQACDNCARDRMRCSANGSGLCSEEYDENEDSDENIDYEEDEYDDEYID</sequence>
<comment type="caution">
    <text evidence="4">The sequence shown here is derived from an EMBL/GenBank/DDBJ whole genome shotgun (WGS) entry which is preliminary data.</text>
</comment>
<proteinExistence type="predicted"/>
<evidence type="ECO:0000313" key="4">
    <source>
        <dbReference type="EMBL" id="CAI5446808.1"/>
    </source>
</evidence>
<feature type="compositionally biased region" description="Acidic residues" evidence="1">
    <location>
        <begin position="429"/>
        <end position="454"/>
    </location>
</feature>
<keyword evidence="2" id="KW-0732">Signal</keyword>
<feature type="signal peptide" evidence="2">
    <location>
        <begin position="1"/>
        <end position="19"/>
    </location>
</feature>
<evidence type="ECO:0000256" key="1">
    <source>
        <dbReference type="SAM" id="MobiDB-lite"/>
    </source>
</evidence>
<dbReference type="Pfam" id="PF00188">
    <property type="entry name" value="CAP"/>
    <property type="match status" value="2"/>
</dbReference>
<feature type="chain" id="PRO_5040291574" description="SCP domain-containing protein" evidence="2">
    <location>
        <begin position="20"/>
        <end position="454"/>
    </location>
</feature>
<dbReference type="Gene3D" id="3.40.33.10">
    <property type="entry name" value="CAP"/>
    <property type="match status" value="2"/>
</dbReference>